<evidence type="ECO:0000313" key="11">
    <source>
        <dbReference type="EMBL" id="MFC4363501.1"/>
    </source>
</evidence>
<organism evidence="11 12">
    <name type="scientific">Simiduia curdlanivorans</name>
    <dbReference type="NCBI Taxonomy" id="1492769"/>
    <lineage>
        <taxon>Bacteria</taxon>
        <taxon>Pseudomonadati</taxon>
        <taxon>Pseudomonadota</taxon>
        <taxon>Gammaproteobacteria</taxon>
        <taxon>Cellvibrionales</taxon>
        <taxon>Cellvibrionaceae</taxon>
        <taxon>Simiduia</taxon>
    </lineage>
</organism>
<feature type="transmembrane region" description="Helical" evidence="10">
    <location>
        <begin position="294"/>
        <end position="311"/>
    </location>
</feature>
<reference evidence="12" key="1">
    <citation type="journal article" date="2019" name="Int. J. Syst. Evol. Microbiol.">
        <title>The Global Catalogue of Microorganisms (GCM) 10K type strain sequencing project: providing services to taxonomists for standard genome sequencing and annotation.</title>
        <authorList>
            <consortium name="The Broad Institute Genomics Platform"/>
            <consortium name="The Broad Institute Genome Sequencing Center for Infectious Disease"/>
            <person name="Wu L."/>
            <person name="Ma J."/>
        </authorList>
    </citation>
    <scope>NUCLEOTIDE SEQUENCE [LARGE SCALE GENOMIC DNA]</scope>
    <source>
        <strain evidence="12">CECT 8570</strain>
    </source>
</reference>
<feature type="transmembrane region" description="Helical" evidence="10">
    <location>
        <begin position="235"/>
        <end position="253"/>
    </location>
</feature>
<keyword evidence="9 10" id="KW-0472">Membrane</keyword>
<dbReference type="InterPro" id="IPR004338">
    <property type="entry name" value="NqrB/RnfD"/>
</dbReference>
<protein>
    <recommendedName>
        <fullName evidence="10">Ion-translocating oxidoreductase complex subunit D</fullName>
        <ecNumber evidence="10">7.-.-.-</ecNumber>
    </recommendedName>
    <alternativeName>
        <fullName evidence="10">Rnf electron transport complex subunit D</fullName>
    </alternativeName>
</protein>
<keyword evidence="6 10" id="KW-1278">Translocase</keyword>
<keyword evidence="12" id="KW-1185">Reference proteome</keyword>
<dbReference type="PANTHER" id="PTHR30578:SF0">
    <property type="entry name" value="ION-TRANSLOCATING OXIDOREDUCTASE COMPLEX SUBUNIT D"/>
    <property type="match status" value="1"/>
</dbReference>
<dbReference type="Pfam" id="PF03116">
    <property type="entry name" value="NQR2_RnfD_RnfE"/>
    <property type="match status" value="1"/>
</dbReference>
<evidence type="ECO:0000256" key="6">
    <source>
        <dbReference type="ARBA" id="ARBA00022967"/>
    </source>
</evidence>
<sequence>MAFLRITSPHAQGSNRTQTVMLTVLLACLPGLAALTWFFGPGTLINICLASLFALGFEALVLKLRRKPIGFYLTDGSALVTAILLGLALPPYAPWWLVFVGIGFAIVIAKQLYGGLGYNPFNPAMVGYVVLLISFPVAMTQWAIPEALTSDAQSVPDFLTALKHVFEFQTLSADAYTGATPLDAFRQNSGLLLEDLYQQKPTFAHAHWAGAGFEWVNLGFLVGGIFLLQQRLFTWHAPVGMLAALALLAALFYDGGSSNSAGSPLMHLLSGGTMLGAFFIVTDPVTSTTSNKGRFIFGAGVGLLVFCIRTWGNYPDAIAFAVLLMNFAAPFIDYYTIPRTYGHAQARKATEKQE</sequence>
<dbReference type="InterPro" id="IPR011303">
    <property type="entry name" value="RnfD_bac"/>
</dbReference>
<proteinExistence type="inferred from homology"/>
<keyword evidence="10" id="KW-0997">Cell inner membrane</keyword>
<dbReference type="HAMAP" id="MF_00462">
    <property type="entry name" value="RsxD_RnfD"/>
    <property type="match status" value="1"/>
</dbReference>
<evidence type="ECO:0000256" key="8">
    <source>
        <dbReference type="ARBA" id="ARBA00022989"/>
    </source>
</evidence>
<dbReference type="NCBIfam" id="TIGR01946">
    <property type="entry name" value="rnfD"/>
    <property type="match status" value="1"/>
</dbReference>
<dbReference type="RefSeq" id="WP_290261362.1">
    <property type="nucleotide sequence ID" value="NZ_JAUFQG010000004.1"/>
</dbReference>
<keyword evidence="10" id="KW-1003">Cell membrane</keyword>
<evidence type="ECO:0000256" key="3">
    <source>
        <dbReference type="ARBA" id="ARBA00022630"/>
    </source>
</evidence>
<feature type="transmembrane region" description="Helical" evidence="10">
    <location>
        <begin position="44"/>
        <end position="62"/>
    </location>
</feature>
<comment type="caution">
    <text evidence="11">The sequence shown here is derived from an EMBL/GenBank/DDBJ whole genome shotgun (WGS) entry which is preliminary data.</text>
</comment>
<accession>A0ABV8V6G3</accession>
<dbReference type="NCBIfam" id="NF002011">
    <property type="entry name" value="PRK00816.1"/>
    <property type="match status" value="1"/>
</dbReference>
<gene>
    <name evidence="11" type="primary">rsxD</name>
    <name evidence="10" type="synonym">rnfD</name>
    <name evidence="11" type="ORF">ACFOX3_14395</name>
</gene>
<evidence type="ECO:0000256" key="4">
    <source>
        <dbReference type="ARBA" id="ARBA00022643"/>
    </source>
</evidence>
<keyword evidence="7 10" id="KW-0249">Electron transport</keyword>
<evidence type="ECO:0000256" key="10">
    <source>
        <dbReference type="HAMAP-Rule" id="MF_00462"/>
    </source>
</evidence>
<comment type="cofactor">
    <cofactor evidence="10">
        <name>FMN</name>
        <dbReference type="ChEBI" id="CHEBI:58210"/>
    </cofactor>
</comment>
<evidence type="ECO:0000256" key="1">
    <source>
        <dbReference type="ARBA" id="ARBA00022448"/>
    </source>
</evidence>
<keyword evidence="2 10" id="KW-0597">Phosphoprotein</keyword>
<dbReference type="EMBL" id="JBHSCX010000020">
    <property type="protein sequence ID" value="MFC4363501.1"/>
    <property type="molecule type" value="Genomic_DNA"/>
</dbReference>
<comment type="subunit">
    <text evidence="10">The complex is composed of six subunits: RnfA, RnfB, RnfC, RnfD, RnfE and RnfG.</text>
</comment>
<evidence type="ECO:0000256" key="9">
    <source>
        <dbReference type="ARBA" id="ARBA00023136"/>
    </source>
</evidence>
<comment type="subcellular location">
    <subcellularLocation>
        <location evidence="10">Cell inner membrane</location>
        <topology evidence="10">Multi-pass membrane protein</topology>
    </subcellularLocation>
</comment>
<comment type="similarity">
    <text evidence="10">Belongs to the NqrB/RnfD family.</text>
</comment>
<evidence type="ECO:0000256" key="2">
    <source>
        <dbReference type="ARBA" id="ARBA00022553"/>
    </source>
</evidence>
<keyword evidence="5 10" id="KW-0812">Transmembrane</keyword>
<feature type="transmembrane region" description="Helical" evidence="10">
    <location>
        <begin position="265"/>
        <end position="282"/>
    </location>
</feature>
<feature type="transmembrane region" description="Helical" evidence="10">
    <location>
        <begin position="95"/>
        <end position="113"/>
    </location>
</feature>
<evidence type="ECO:0000256" key="5">
    <source>
        <dbReference type="ARBA" id="ARBA00022692"/>
    </source>
</evidence>
<feature type="transmembrane region" description="Helical" evidence="10">
    <location>
        <begin position="20"/>
        <end position="38"/>
    </location>
</feature>
<feature type="transmembrane region" description="Helical" evidence="10">
    <location>
        <begin position="125"/>
        <end position="144"/>
    </location>
</feature>
<dbReference type="PANTHER" id="PTHR30578">
    <property type="entry name" value="ELECTRON TRANSPORT COMPLEX PROTEIN RNFD"/>
    <property type="match status" value="1"/>
</dbReference>
<dbReference type="Proteomes" id="UP001595840">
    <property type="component" value="Unassembled WGS sequence"/>
</dbReference>
<evidence type="ECO:0000313" key="12">
    <source>
        <dbReference type="Proteomes" id="UP001595840"/>
    </source>
</evidence>
<feature type="transmembrane region" description="Helical" evidence="10">
    <location>
        <begin position="69"/>
        <end position="89"/>
    </location>
</feature>
<keyword evidence="4 10" id="KW-0288">FMN</keyword>
<feature type="transmembrane region" description="Helical" evidence="10">
    <location>
        <begin position="317"/>
        <end position="337"/>
    </location>
</feature>
<name>A0ABV8V6G3_9GAMM</name>
<keyword evidence="3 10" id="KW-0285">Flavoprotein</keyword>
<feature type="modified residue" description="FMN phosphoryl threonine" evidence="10">
    <location>
        <position position="180"/>
    </location>
</feature>
<dbReference type="EC" id="7.-.-.-" evidence="10"/>
<keyword evidence="8 10" id="KW-1133">Transmembrane helix</keyword>
<dbReference type="PROSITE" id="PS51257">
    <property type="entry name" value="PROKAR_LIPOPROTEIN"/>
    <property type="match status" value="1"/>
</dbReference>
<evidence type="ECO:0000256" key="7">
    <source>
        <dbReference type="ARBA" id="ARBA00022982"/>
    </source>
</evidence>
<feature type="transmembrane region" description="Helical" evidence="10">
    <location>
        <begin position="206"/>
        <end position="228"/>
    </location>
</feature>
<keyword evidence="1 10" id="KW-0813">Transport</keyword>
<comment type="function">
    <text evidence="10">Part of a membrane-bound complex that couples electron transfer with translocation of ions across the membrane.</text>
</comment>